<sequence>MQILFALFTFLSVVLDKALGADEAAPSFKDQCMKWHNEYRKKHQVDSVKWSDTLAKGAQDWADYLAQNNKFEHAKNAGAGENIYWSSSAKAKEPCTEATQLFYGEVKDYDFSKPGFSGKTGHFTQVVWKSTKEIGAAKAIRKDGSLIVVIRYSPAGNFASAKAFRENVLPMKGQDGVGPVRSSLAFIGFVVATGIAVKSFF</sequence>
<dbReference type="InterPro" id="IPR034113">
    <property type="entry name" value="SCP_GAPR1-like"/>
</dbReference>
<evidence type="ECO:0000259" key="2">
    <source>
        <dbReference type="SMART" id="SM00198"/>
    </source>
</evidence>
<dbReference type="Proteomes" id="UP001163046">
    <property type="component" value="Unassembled WGS sequence"/>
</dbReference>
<dbReference type="Gene3D" id="3.40.33.10">
    <property type="entry name" value="CAP"/>
    <property type="match status" value="1"/>
</dbReference>
<feature type="signal peptide" evidence="1">
    <location>
        <begin position="1"/>
        <end position="20"/>
    </location>
</feature>
<name>A0A9X0CPA4_9CNID</name>
<accession>A0A9X0CPA4</accession>
<evidence type="ECO:0000256" key="1">
    <source>
        <dbReference type="SAM" id="SignalP"/>
    </source>
</evidence>
<proteinExistence type="predicted"/>
<dbReference type="PRINTS" id="PR00837">
    <property type="entry name" value="V5TPXLIKE"/>
</dbReference>
<comment type="caution">
    <text evidence="3">The sequence shown here is derived from an EMBL/GenBank/DDBJ whole genome shotgun (WGS) entry which is preliminary data.</text>
</comment>
<dbReference type="InterPro" id="IPR018244">
    <property type="entry name" value="Allrgn_V5/Tpx1_CS"/>
</dbReference>
<dbReference type="CDD" id="cd05382">
    <property type="entry name" value="CAP_GAPR1-like"/>
    <property type="match status" value="1"/>
</dbReference>
<dbReference type="SMART" id="SM00198">
    <property type="entry name" value="SCP"/>
    <property type="match status" value="1"/>
</dbReference>
<dbReference type="PANTHER" id="PTHR10334">
    <property type="entry name" value="CYSTEINE-RICH SECRETORY PROTEIN-RELATED"/>
    <property type="match status" value="1"/>
</dbReference>
<dbReference type="OrthoDB" id="5973011at2759"/>
<dbReference type="SUPFAM" id="SSF55797">
    <property type="entry name" value="PR-1-like"/>
    <property type="match status" value="1"/>
</dbReference>
<dbReference type="Pfam" id="PF00188">
    <property type="entry name" value="CAP"/>
    <property type="match status" value="1"/>
</dbReference>
<feature type="domain" description="SCP" evidence="2">
    <location>
        <begin position="27"/>
        <end position="160"/>
    </location>
</feature>
<dbReference type="AlphaFoldDB" id="A0A9X0CPA4"/>
<gene>
    <name evidence="3" type="ORF">OS493_032568</name>
</gene>
<reference evidence="3" key="1">
    <citation type="submission" date="2023-01" db="EMBL/GenBank/DDBJ databases">
        <title>Genome assembly of the deep-sea coral Lophelia pertusa.</title>
        <authorList>
            <person name="Herrera S."/>
            <person name="Cordes E."/>
        </authorList>
    </citation>
    <scope>NUCLEOTIDE SEQUENCE</scope>
    <source>
        <strain evidence="3">USNM1676648</strain>
        <tissue evidence="3">Polyp</tissue>
    </source>
</reference>
<dbReference type="InterPro" id="IPR014044">
    <property type="entry name" value="CAP_dom"/>
</dbReference>
<evidence type="ECO:0000313" key="3">
    <source>
        <dbReference type="EMBL" id="KAJ7370391.1"/>
    </source>
</evidence>
<feature type="chain" id="PRO_5040737042" description="SCP domain-containing protein" evidence="1">
    <location>
        <begin position="21"/>
        <end position="201"/>
    </location>
</feature>
<keyword evidence="4" id="KW-1185">Reference proteome</keyword>
<dbReference type="GO" id="GO:0005576">
    <property type="term" value="C:extracellular region"/>
    <property type="evidence" value="ECO:0007669"/>
    <property type="project" value="InterPro"/>
</dbReference>
<keyword evidence="1" id="KW-0732">Signal</keyword>
<protein>
    <recommendedName>
        <fullName evidence="2">SCP domain-containing protein</fullName>
    </recommendedName>
</protein>
<dbReference type="EMBL" id="MU826866">
    <property type="protein sequence ID" value="KAJ7370391.1"/>
    <property type="molecule type" value="Genomic_DNA"/>
</dbReference>
<dbReference type="InterPro" id="IPR035940">
    <property type="entry name" value="CAP_sf"/>
</dbReference>
<dbReference type="InterPro" id="IPR001283">
    <property type="entry name" value="CRISP-related"/>
</dbReference>
<dbReference type="PROSITE" id="PS01009">
    <property type="entry name" value="CRISP_1"/>
    <property type="match status" value="1"/>
</dbReference>
<organism evidence="3 4">
    <name type="scientific">Desmophyllum pertusum</name>
    <dbReference type="NCBI Taxonomy" id="174260"/>
    <lineage>
        <taxon>Eukaryota</taxon>
        <taxon>Metazoa</taxon>
        <taxon>Cnidaria</taxon>
        <taxon>Anthozoa</taxon>
        <taxon>Hexacorallia</taxon>
        <taxon>Scleractinia</taxon>
        <taxon>Caryophylliina</taxon>
        <taxon>Caryophylliidae</taxon>
        <taxon>Desmophyllum</taxon>
    </lineage>
</organism>
<dbReference type="FunFam" id="3.40.33.10:FF:000002">
    <property type="entry name" value="Golgi-associated plant pathogenesis-related protein 1"/>
    <property type="match status" value="1"/>
</dbReference>
<evidence type="ECO:0000313" key="4">
    <source>
        <dbReference type="Proteomes" id="UP001163046"/>
    </source>
</evidence>